<feature type="transmembrane region" description="Helical" evidence="5">
    <location>
        <begin position="12"/>
        <end position="35"/>
    </location>
</feature>
<evidence type="ECO:0000256" key="4">
    <source>
        <dbReference type="SAM" id="Coils"/>
    </source>
</evidence>
<feature type="coiled-coil region" evidence="4">
    <location>
        <begin position="122"/>
        <end position="276"/>
    </location>
</feature>
<keyword evidence="5" id="KW-1133">Transmembrane helix</keyword>
<dbReference type="Gene3D" id="2.40.30.170">
    <property type="match status" value="1"/>
</dbReference>
<dbReference type="AlphaFoldDB" id="K9XQ43"/>
<keyword evidence="5" id="KW-0812">Transmembrane</keyword>
<evidence type="ECO:0000259" key="7">
    <source>
        <dbReference type="Pfam" id="PF25954"/>
    </source>
</evidence>
<keyword evidence="3 4" id="KW-0175">Coiled coil</keyword>
<evidence type="ECO:0000259" key="6">
    <source>
        <dbReference type="Pfam" id="PF25917"/>
    </source>
</evidence>
<dbReference type="Gene3D" id="2.40.50.100">
    <property type="match status" value="2"/>
</dbReference>
<accession>K9XQ43</accession>
<evidence type="ECO:0000256" key="2">
    <source>
        <dbReference type="ARBA" id="ARBA00009477"/>
    </source>
</evidence>
<evidence type="ECO:0000256" key="5">
    <source>
        <dbReference type="SAM" id="Phobius"/>
    </source>
</evidence>
<dbReference type="KEGG" id="scs:Sta7437_0616"/>
<dbReference type="PANTHER" id="PTHR32347">
    <property type="entry name" value="EFFLUX SYSTEM COMPONENT YKNX-RELATED"/>
    <property type="match status" value="1"/>
</dbReference>
<dbReference type="Pfam" id="PF25917">
    <property type="entry name" value="BSH_RND"/>
    <property type="match status" value="1"/>
</dbReference>
<comment type="subcellular location">
    <subcellularLocation>
        <location evidence="1">Cell envelope</location>
    </subcellularLocation>
</comment>
<dbReference type="GO" id="GO:0016020">
    <property type="term" value="C:membrane"/>
    <property type="evidence" value="ECO:0007669"/>
    <property type="project" value="InterPro"/>
</dbReference>
<dbReference type="SUPFAM" id="SSF111369">
    <property type="entry name" value="HlyD-like secretion proteins"/>
    <property type="match status" value="2"/>
</dbReference>
<dbReference type="InterPro" id="IPR058627">
    <property type="entry name" value="MdtA-like_C"/>
</dbReference>
<proteinExistence type="inferred from homology"/>
<dbReference type="PATRIC" id="fig|111780.3.peg.643"/>
<evidence type="ECO:0000313" key="9">
    <source>
        <dbReference type="EMBL" id="AFZ34214.1"/>
    </source>
</evidence>
<organism evidence="9 10">
    <name type="scientific">Stanieria cyanosphaera (strain ATCC 29371 / PCC 7437)</name>
    <dbReference type="NCBI Taxonomy" id="111780"/>
    <lineage>
        <taxon>Bacteria</taxon>
        <taxon>Bacillati</taxon>
        <taxon>Cyanobacteriota</taxon>
        <taxon>Cyanophyceae</taxon>
        <taxon>Pleurocapsales</taxon>
        <taxon>Dermocarpellaceae</taxon>
        <taxon>Stanieria</taxon>
    </lineage>
</organism>
<keyword evidence="10" id="KW-1185">Reference proteome</keyword>
<dbReference type="InterPro" id="IPR058625">
    <property type="entry name" value="MdtA-like_BSH"/>
</dbReference>
<comment type="similarity">
    <text evidence="2">Belongs to the membrane fusion protein (MFP) (TC 8.A.1) family.</text>
</comment>
<dbReference type="GO" id="GO:0022857">
    <property type="term" value="F:transmembrane transporter activity"/>
    <property type="evidence" value="ECO:0007669"/>
    <property type="project" value="InterPro"/>
</dbReference>
<dbReference type="Gene3D" id="1.10.287.470">
    <property type="entry name" value="Helix hairpin bin"/>
    <property type="match status" value="2"/>
</dbReference>
<dbReference type="RefSeq" id="WP_015191887.1">
    <property type="nucleotide sequence ID" value="NC_019748.1"/>
</dbReference>
<protein>
    <submittedName>
        <fullName evidence="9">Efflux transporter, RND family, MFP subunit</fullName>
    </submittedName>
</protein>
<dbReference type="Proteomes" id="UP000010473">
    <property type="component" value="Chromosome"/>
</dbReference>
<dbReference type="eggNOG" id="COG0845">
    <property type="taxonomic scope" value="Bacteria"/>
</dbReference>
<dbReference type="GO" id="GO:0030313">
    <property type="term" value="C:cell envelope"/>
    <property type="evidence" value="ECO:0007669"/>
    <property type="project" value="UniProtKB-SubCell"/>
</dbReference>
<evidence type="ECO:0000313" key="10">
    <source>
        <dbReference type="Proteomes" id="UP000010473"/>
    </source>
</evidence>
<dbReference type="EMBL" id="CP003653">
    <property type="protein sequence ID" value="AFZ34214.1"/>
    <property type="molecule type" value="Genomic_DNA"/>
</dbReference>
<dbReference type="Pfam" id="PF25954">
    <property type="entry name" value="Beta-barrel_RND_2"/>
    <property type="match status" value="1"/>
</dbReference>
<feature type="domain" description="CusB-like beta-barrel" evidence="7">
    <location>
        <begin position="327"/>
        <end position="402"/>
    </location>
</feature>
<dbReference type="InterPro" id="IPR006143">
    <property type="entry name" value="RND_pump_MFP"/>
</dbReference>
<keyword evidence="5" id="KW-0472">Membrane</keyword>
<dbReference type="OrthoDB" id="505602at2"/>
<reference evidence="10" key="1">
    <citation type="journal article" date="2013" name="Proc. Natl. Acad. Sci. U.S.A.">
        <title>Improving the coverage of the cyanobacterial phylum using diversity-driven genome sequencing.</title>
        <authorList>
            <person name="Shih P.M."/>
            <person name="Wu D."/>
            <person name="Latifi A."/>
            <person name="Axen S.D."/>
            <person name="Fewer D.P."/>
            <person name="Talla E."/>
            <person name="Calteau A."/>
            <person name="Cai F."/>
            <person name="Tandeau de Marsac N."/>
            <person name="Rippka R."/>
            <person name="Herdman M."/>
            <person name="Sivonen K."/>
            <person name="Coursin T."/>
            <person name="Laurent T."/>
            <person name="Goodwin L."/>
            <person name="Nolan M."/>
            <person name="Davenport K.W."/>
            <person name="Han C.S."/>
            <person name="Rubin E.M."/>
            <person name="Eisen J.A."/>
            <person name="Woyke T."/>
            <person name="Gugger M."/>
            <person name="Kerfeld C.A."/>
        </authorList>
    </citation>
    <scope>NUCLEOTIDE SEQUENCE [LARGE SCALE GENOMIC DNA]</scope>
    <source>
        <strain evidence="10">ATCC 29371 / PCC 7437</strain>
    </source>
</reference>
<name>K9XQ43_STAC7</name>
<dbReference type="Gene3D" id="2.40.420.20">
    <property type="match status" value="1"/>
</dbReference>
<evidence type="ECO:0000256" key="1">
    <source>
        <dbReference type="ARBA" id="ARBA00004196"/>
    </source>
</evidence>
<feature type="domain" description="Multidrug resistance protein MdtA-like C-terminal permuted SH3" evidence="8">
    <location>
        <begin position="407"/>
        <end position="464"/>
    </location>
</feature>
<dbReference type="InterPro" id="IPR050465">
    <property type="entry name" value="UPF0194_transport"/>
</dbReference>
<dbReference type="Pfam" id="PF25967">
    <property type="entry name" value="RND-MFP_C"/>
    <property type="match status" value="1"/>
</dbReference>
<dbReference type="STRING" id="111780.Sta7437_0616"/>
<dbReference type="PRINTS" id="PR01490">
    <property type="entry name" value="RTXTOXIND"/>
</dbReference>
<dbReference type="PANTHER" id="PTHR32347:SF14">
    <property type="entry name" value="EFFLUX SYSTEM COMPONENT YKNX-RELATED"/>
    <property type="match status" value="1"/>
</dbReference>
<dbReference type="InterPro" id="IPR058792">
    <property type="entry name" value="Beta-barrel_RND_2"/>
</dbReference>
<evidence type="ECO:0000259" key="8">
    <source>
        <dbReference type="Pfam" id="PF25967"/>
    </source>
</evidence>
<dbReference type="NCBIfam" id="TIGR01730">
    <property type="entry name" value="RND_mfp"/>
    <property type="match status" value="1"/>
</dbReference>
<gene>
    <name evidence="9" type="ordered locus">Sta7437_0616</name>
</gene>
<evidence type="ECO:0000256" key="3">
    <source>
        <dbReference type="ARBA" id="ARBA00023054"/>
    </source>
</evidence>
<feature type="domain" description="Multidrug resistance protein MdtA-like barrel-sandwich hybrid" evidence="6">
    <location>
        <begin position="71"/>
        <end position="307"/>
    </location>
</feature>
<dbReference type="HOGENOM" id="CLU_018816_14_2_3"/>
<sequence length="474" mass="51398">MERPLFGKLKRPLPWIVGIITGSFILLGTTIYFTVQNAGSRSELEELTVPVEQQDLTVQIKASGTVEPIKSVNISPKNPGRLAKLLVEQGDSVKQGQKLAVMENVDVQAQGVQAQADLKQAIANLQEKKVSVAGEIEQAKARLVQAQAQFNQAQARIPKDIDQTRAQLQAAESGLKLAQQRIKRNQYLLEQGAITQDRFDETVNNYQNAQANLAEIAQRLEQLKSTSNPELEQLAAAIGEAKLALEQRQQNAQNEIASLKAAVESAQAALKQVEVQFVDTILTAPFDGIITQKYAVEGAFVTPTTSASSTASATSTSILAIAQGLEIVAEVPEVDIGQLQPGQKVRIVADAYPDDVFFGVIKTIAPEAVVEDNVTSFQVKIALMTGQDKLLSKMNVDVTFLGQELNNALVVPTVAIVTQEGEQGVMILNQKNQPEFKPVNIGLTLGDKTQILSGLNTSDRVFIDLPEEKNKESE</sequence>